<evidence type="ECO:0000313" key="2">
    <source>
        <dbReference type="EMBL" id="MCS7477428.1"/>
    </source>
</evidence>
<feature type="transmembrane region" description="Helical" evidence="1">
    <location>
        <begin position="210"/>
        <end position="232"/>
    </location>
</feature>
<feature type="transmembrane region" description="Helical" evidence="1">
    <location>
        <begin position="163"/>
        <end position="181"/>
    </location>
</feature>
<proteinExistence type="predicted"/>
<feature type="transmembrane region" description="Helical" evidence="1">
    <location>
        <begin position="239"/>
        <end position="256"/>
    </location>
</feature>
<dbReference type="Proteomes" id="UP001141259">
    <property type="component" value="Unassembled WGS sequence"/>
</dbReference>
<comment type="caution">
    <text evidence="2">The sequence shown here is derived from an EMBL/GenBank/DDBJ whole genome shotgun (WGS) entry which is preliminary data.</text>
</comment>
<accession>A0A9X2VLK1</accession>
<feature type="transmembrane region" description="Helical" evidence="1">
    <location>
        <begin position="12"/>
        <end position="33"/>
    </location>
</feature>
<dbReference type="AlphaFoldDB" id="A0A9X2VLK1"/>
<evidence type="ECO:0000256" key="1">
    <source>
        <dbReference type="SAM" id="Phobius"/>
    </source>
</evidence>
<sequence>MNRRILGVELRRSVALWISAIVVLVALGMFYLFSAPWTKGTVAWTEQLTTTSHWVRFMLVFLWPLAIGAGAIQGLRDHRSGMTELLGSTPRPALHRVAQTGFAIGLALTLAYAVLFAFGGVQAVAGGGYVSFSWLPATLVGVLGLVAGAWFGMGVSRAIPSPLVPPLLFVVALVVTIPLSIEGNGIPNQVALLSPALFSMKSVFTTVSTAATAGQALWLAGLAATGILLMVATTLRTRLAALVPVALGVALALAVLPSTPATTYVVDTAAMEQVCDGPVCVSRMQEARLASLTGPGTEALRMLAKLPDPPTTVREFTGEVPDLTGRPRTADAVTVVFETVRANQLPAADLTRLLVAGAGVPSCYSFNTAGESVQREHTARLVTAAYFTGELKPLARSSYLNTGSMPEAERTWNTFRALPEPDQLARVQAAREIGVSCEGDQLEALTR</sequence>
<feature type="transmembrane region" description="Helical" evidence="1">
    <location>
        <begin position="131"/>
        <end position="151"/>
    </location>
</feature>
<feature type="transmembrane region" description="Helical" evidence="1">
    <location>
        <begin position="53"/>
        <end position="72"/>
    </location>
</feature>
<keyword evidence="1" id="KW-1133">Transmembrane helix</keyword>
<gene>
    <name evidence="2" type="ORF">NZH93_11240</name>
</gene>
<dbReference type="EMBL" id="JANYMP010000004">
    <property type="protein sequence ID" value="MCS7477428.1"/>
    <property type="molecule type" value="Genomic_DNA"/>
</dbReference>
<feature type="transmembrane region" description="Helical" evidence="1">
    <location>
        <begin position="101"/>
        <end position="125"/>
    </location>
</feature>
<reference evidence="2" key="1">
    <citation type="submission" date="2022-08" db="EMBL/GenBank/DDBJ databases">
        <authorList>
            <person name="Tistechok S."/>
            <person name="Samborskyy M."/>
            <person name="Roman I."/>
        </authorList>
    </citation>
    <scope>NUCLEOTIDE SEQUENCE</scope>
    <source>
        <strain evidence="2">DSM 103496</strain>
    </source>
</reference>
<keyword evidence="1" id="KW-0472">Membrane</keyword>
<name>A0A9X2VLK1_9PSEU</name>
<keyword evidence="3" id="KW-1185">Reference proteome</keyword>
<keyword evidence="1" id="KW-0812">Transmembrane</keyword>
<protein>
    <submittedName>
        <fullName evidence="2">Uncharacterized protein</fullName>
    </submittedName>
</protein>
<organism evidence="2 3">
    <name type="scientific">Umezawaea endophytica</name>
    <dbReference type="NCBI Taxonomy" id="1654476"/>
    <lineage>
        <taxon>Bacteria</taxon>
        <taxon>Bacillati</taxon>
        <taxon>Actinomycetota</taxon>
        <taxon>Actinomycetes</taxon>
        <taxon>Pseudonocardiales</taxon>
        <taxon>Pseudonocardiaceae</taxon>
        <taxon>Umezawaea</taxon>
    </lineage>
</organism>
<dbReference type="RefSeq" id="WP_259622933.1">
    <property type="nucleotide sequence ID" value="NZ_JANYMP010000004.1"/>
</dbReference>
<evidence type="ECO:0000313" key="3">
    <source>
        <dbReference type="Proteomes" id="UP001141259"/>
    </source>
</evidence>